<dbReference type="EMBL" id="BGZK01001214">
    <property type="protein sequence ID" value="GBP74592.1"/>
    <property type="molecule type" value="Genomic_DNA"/>
</dbReference>
<dbReference type="Gene3D" id="3.30.420.10">
    <property type="entry name" value="Ribonuclease H-like superfamily/Ribonuclease H"/>
    <property type="match status" value="1"/>
</dbReference>
<proteinExistence type="predicted"/>
<organism evidence="1 2">
    <name type="scientific">Eumeta variegata</name>
    <name type="common">Bagworm moth</name>
    <name type="synonym">Eumeta japonica</name>
    <dbReference type="NCBI Taxonomy" id="151549"/>
    <lineage>
        <taxon>Eukaryota</taxon>
        <taxon>Metazoa</taxon>
        <taxon>Ecdysozoa</taxon>
        <taxon>Arthropoda</taxon>
        <taxon>Hexapoda</taxon>
        <taxon>Insecta</taxon>
        <taxon>Pterygota</taxon>
        <taxon>Neoptera</taxon>
        <taxon>Endopterygota</taxon>
        <taxon>Lepidoptera</taxon>
        <taxon>Glossata</taxon>
        <taxon>Ditrysia</taxon>
        <taxon>Tineoidea</taxon>
        <taxon>Psychidae</taxon>
        <taxon>Oiketicinae</taxon>
        <taxon>Eumeta</taxon>
    </lineage>
</organism>
<comment type="caution">
    <text evidence="1">The sequence shown here is derived from an EMBL/GenBank/DDBJ whole genome shotgun (WGS) entry which is preliminary data.</text>
</comment>
<dbReference type="GO" id="GO:0003676">
    <property type="term" value="F:nucleic acid binding"/>
    <property type="evidence" value="ECO:0007669"/>
    <property type="project" value="InterPro"/>
</dbReference>
<name>A0A4C1YIF5_EUMVA</name>
<dbReference type="InterPro" id="IPR036397">
    <property type="entry name" value="RNaseH_sf"/>
</dbReference>
<dbReference type="AlphaFoldDB" id="A0A4C1YIF5"/>
<keyword evidence="2" id="KW-1185">Reference proteome</keyword>
<evidence type="ECO:0000313" key="1">
    <source>
        <dbReference type="EMBL" id="GBP74592.1"/>
    </source>
</evidence>
<evidence type="ECO:0000313" key="2">
    <source>
        <dbReference type="Proteomes" id="UP000299102"/>
    </source>
</evidence>
<gene>
    <name evidence="1" type="ORF">EVAR_49173_1</name>
</gene>
<reference evidence="1 2" key="1">
    <citation type="journal article" date="2019" name="Commun. Biol.">
        <title>The bagworm genome reveals a unique fibroin gene that provides high tensile strength.</title>
        <authorList>
            <person name="Kono N."/>
            <person name="Nakamura H."/>
            <person name="Ohtoshi R."/>
            <person name="Tomita M."/>
            <person name="Numata K."/>
            <person name="Arakawa K."/>
        </authorList>
    </citation>
    <scope>NUCLEOTIDE SEQUENCE [LARGE SCALE GENOMIC DNA]</scope>
</reference>
<sequence>MIKKYNYDASKAVYNICTIDEFWIHAYDPETKQQSTVWVFRYESNPTKVIHAKRTLKPVFLVVFRVAKRAHMQLVDSYRGNSTDIVGRFVVIYSNRQNRFSSQQFLVDKCKDSSLQFYHVRLSVCGLARRLLVLKSGVCIPTSFTHLKFMYAEAGAADRPQRARTNGRIYFSMILEFKRSNVTMLTATLKVFGLEWCGRGCGGLAGRAGAGAGGVPGAGGVAGGLLPLSLPPLPLDFSDPELLDCN</sequence>
<protein>
    <recommendedName>
        <fullName evidence="3">Mariner Mos1 transposase</fullName>
    </recommendedName>
</protein>
<dbReference type="Proteomes" id="UP000299102">
    <property type="component" value="Unassembled WGS sequence"/>
</dbReference>
<evidence type="ECO:0008006" key="3">
    <source>
        <dbReference type="Google" id="ProtNLM"/>
    </source>
</evidence>
<accession>A0A4C1YIF5</accession>